<dbReference type="SMART" id="SM00044">
    <property type="entry name" value="CYCc"/>
    <property type="match status" value="1"/>
</dbReference>
<organism evidence="2 3">
    <name type="scientific">Aliidongia dinghuensis</name>
    <dbReference type="NCBI Taxonomy" id="1867774"/>
    <lineage>
        <taxon>Bacteria</taxon>
        <taxon>Pseudomonadati</taxon>
        <taxon>Pseudomonadota</taxon>
        <taxon>Alphaproteobacteria</taxon>
        <taxon>Rhodospirillales</taxon>
        <taxon>Dongiaceae</taxon>
        <taxon>Aliidongia</taxon>
    </lineage>
</organism>
<dbReference type="GO" id="GO:0004016">
    <property type="term" value="F:adenylate cyclase activity"/>
    <property type="evidence" value="ECO:0007669"/>
    <property type="project" value="UniProtKB-ARBA"/>
</dbReference>
<dbReference type="Proteomes" id="UP000646365">
    <property type="component" value="Unassembled WGS sequence"/>
</dbReference>
<comment type="caution">
    <text evidence="2">The sequence shown here is derived from an EMBL/GenBank/DDBJ whole genome shotgun (WGS) entry which is preliminary data.</text>
</comment>
<sequence>MPGTNASRFEALGETRAENPMPAQARIDDQLANATIDWLIAQTLAGTTEPEIIAGLCGRLVQAGVPLLRVSSAAEVLHPMRGGQGIVWWRRDAVEQAYYPRRATPEGAEIRRRSPFDYLFENGLTRLRWRLDDADRSEAFPLFDELKAKGVTDYLAMVSKIDAQASLSAARDVAFSWAVDRPDGFVDRELALFERLAPALTFVINSIRSIAIGRTLLEIYLGTDAAALVLAGNVVRGQAERIRAAIWFSDLAGFTRMSDSTPPQAMLALLNDYAGCLSGAVHAAGGHVLKFMGDGILAIFRDQDPERACSRALDAALEALREVQHLHDKRAAAGLPGTEVKLALHFGELLYGNFGGPTRLDFTVLGPAVNEASRIVGLCGSLDRRVIVSSAFAEAAGGRRAELVSLGRYALKGVGRPQELFALDPEPLPPSAPDRHG</sequence>
<dbReference type="RefSeq" id="WP_189041170.1">
    <property type="nucleotide sequence ID" value="NZ_BMJQ01000001.1"/>
</dbReference>
<dbReference type="GO" id="GO:0035556">
    <property type="term" value="P:intracellular signal transduction"/>
    <property type="evidence" value="ECO:0007669"/>
    <property type="project" value="InterPro"/>
</dbReference>
<protein>
    <submittedName>
        <fullName evidence="2">Adenylate cyclase</fullName>
    </submittedName>
</protein>
<dbReference type="SUPFAM" id="SSF55073">
    <property type="entry name" value="Nucleotide cyclase"/>
    <property type="match status" value="1"/>
</dbReference>
<evidence type="ECO:0000259" key="1">
    <source>
        <dbReference type="PROSITE" id="PS50125"/>
    </source>
</evidence>
<gene>
    <name evidence="2" type="ORF">GCM10011611_00170</name>
</gene>
<dbReference type="PANTHER" id="PTHR43081:SF11">
    <property type="entry name" value="BLR2264 PROTEIN"/>
    <property type="match status" value="1"/>
</dbReference>
<dbReference type="Gene3D" id="3.30.70.1230">
    <property type="entry name" value="Nucleotide cyclase"/>
    <property type="match status" value="1"/>
</dbReference>
<keyword evidence="3" id="KW-1185">Reference proteome</keyword>
<dbReference type="InterPro" id="IPR029787">
    <property type="entry name" value="Nucleotide_cyclase"/>
</dbReference>
<dbReference type="PANTHER" id="PTHR43081">
    <property type="entry name" value="ADENYLATE CYCLASE, TERMINAL-DIFFERENTIATION SPECIFIC-RELATED"/>
    <property type="match status" value="1"/>
</dbReference>
<accession>A0A8J3E157</accession>
<proteinExistence type="predicted"/>
<evidence type="ECO:0000313" key="2">
    <source>
        <dbReference type="EMBL" id="GGE98632.1"/>
    </source>
</evidence>
<reference evidence="2" key="1">
    <citation type="journal article" date="2014" name="Int. J. Syst. Evol. Microbiol.">
        <title>Complete genome sequence of Corynebacterium casei LMG S-19264T (=DSM 44701T), isolated from a smear-ripened cheese.</title>
        <authorList>
            <consortium name="US DOE Joint Genome Institute (JGI-PGF)"/>
            <person name="Walter F."/>
            <person name="Albersmeier A."/>
            <person name="Kalinowski J."/>
            <person name="Ruckert C."/>
        </authorList>
    </citation>
    <scope>NUCLEOTIDE SEQUENCE</scope>
    <source>
        <strain evidence="2">CGMCC 1.15725</strain>
    </source>
</reference>
<reference evidence="2" key="2">
    <citation type="submission" date="2020-09" db="EMBL/GenBank/DDBJ databases">
        <authorList>
            <person name="Sun Q."/>
            <person name="Zhou Y."/>
        </authorList>
    </citation>
    <scope>NUCLEOTIDE SEQUENCE</scope>
    <source>
        <strain evidence="2">CGMCC 1.15725</strain>
    </source>
</reference>
<dbReference type="InterPro" id="IPR001054">
    <property type="entry name" value="A/G_cyclase"/>
</dbReference>
<name>A0A8J3E157_9PROT</name>
<dbReference type="Pfam" id="PF00211">
    <property type="entry name" value="Guanylate_cyc"/>
    <property type="match status" value="1"/>
</dbReference>
<dbReference type="AlphaFoldDB" id="A0A8J3E157"/>
<dbReference type="EMBL" id="BMJQ01000001">
    <property type="protein sequence ID" value="GGE98632.1"/>
    <property type="molecule type" value="Genomic_DNA"/>
</dbReference>
<feature type="domain" description="Guanylate cyclase" evidence="1">
    <location>
        <begin position="245"/>
        <end position="376"/>
    </location>
</feature>
<dbReference type="PROSITE" id="PS50125">
    <property type="entry name" value="GUANYLATE_CYCLASE_2"/>
    <property type="match status" value="1"/>
</dbReference>
<dbReference type="CDD" id="cd07302">
    <property type="entry name" value="CHD"/>
    <property type="match status" value="1"/>
</dbReference>
<evidence type="ECO:0000313" key="3">
    <source>
        <dbReference type="Proteomes" id="UP000646365"/>
    </source>
</evidence>
<dbReference type="GO" id="GO:0006171">
    <property type="term" value="P:cAMP biosynthetic process"/>
    <property type="evidence" value="ECO:0007669"/>
    <property type="project" value="TreeGrafter"/>
</dbReference>
<dbReference type="InterPro" id="IPR050697">
    <property type="entry name" value="Adenylyl/Guanylyl_Cyclase_3/4"/>
</dbReference>